<dbReference type="InterPro" id="IPR003439">
    <property type="entry name" value="ABC_transporter-like_ATP-bd"/>
</dbReference>
<dbReference type="NCBIfam" id="TIGR02203">
    <property type="entry name" value="MsbA_lipidA"/>
    <property type="match status" value="1"/>
</dbReference>
<dbReference type="PROSITE" id="PS50893">
    <property type="entry name" value="ABC_TRANSPORTER_2"/>
    <property type="match status" value="1"/>
</dbReference>
<keyword evidence="5" id="KW-0547">Nucleotide-binding</keyword>
<proteinExistence type="predicted"/>
<keyword evidence="2" id="KW-0813">Transport</keyword>
<dbReference type="SMART" id="SM00382">
    <property type="entry name" value="AAA"/>
    <property type="match status" value="1"/>
</dbReference>
<evidence type="ECO:0000259" key="13">
    <source>
        <dbReference type="PROSITE" id="PS50929"/>
    </source>
</evidence>
<feature type="transmembrane region" description="Helical" evidence="11">
    <location>
        <begin position="28"/>
        <end position="49"/>
    </location>
</feature>
<protein>
    <submittedName>
        <fullName evidence="14">Lipid A export permease/ATP-binding protein MsbA</fullName>
    </submittedName>
</protein>
<dbReference type="EMBL" id="DRLF01000294">
    <property type="protein sequence ID" value="HEC06866.1"/>
    <property type="molecule type" value="Genomic_DNA"/>
</dbReference>
<dbReference type="PANTHER" id="PTHR43394:SF1">
    <property type="entry name" value="ATP-BINDING CASSETTE SUB-FAMILY B MEMBER 10, MITOCHONDRIAL"/>
    <property type="match status" value="1"/>
</dbReference>
<dbReference type="InterPro" id="IPR011917">
    <property type="entry name" value="ABC_transpr_lipidA"/>
</dbReference>
<comment type="subcellular location">
    <subcellularLocation>
        <location evidence="1">Cell membrane</location>
        <topology evidence="1">Multi-pass membrane protein</topology>
    </subcellularLocation>
</comment>
<evidence type="ECO:0000256" key="2">
    <source>
        <dbReference type="ARBA" id="ARBA00022448"/>
    </source>
</evidence>
<dbReference type="GO" id="GO:0016887">
    <property type="term" value="F:ATP hydrolysis activity"/>
    <property type="evidence" value="ECO:0007669"/>
    <property type="project" value="InterPro"/>
</dbReference>
<dbReference type="GO" id="GO:0015421">
    <property type="term" value="F:ABC-type oligopeptide transporter activity"/>
    <property type="evidence" value="ECO:0007669"/>
    <property type="project" value="TreeGrafter"/>
</dbReference>
<dbReference type="GO" id="GO:0005886">
    <property type="term" value="C:plasma membrane"/>
    <property type="evidence" value="ECO:0007669"/>
    <property type="project" value="UniProtKB-SubCell"/>
</dbReference>
<dbReference type="AlphaFoldDB" id="A0A831RTN4"/>
<dbReference type="Pfam" id="PF00664">
    <property type="entry name" value="ABC_membrane"/>
    <property type="match status" value="1"/>
</dbReference>
<dbReference type="FunFam" id="3.40.50.300:FF:000140">
    <property type="entry name" value="Lipid A export ATP-binding/permease protein MsbA"/>
    <property type="match status" value="1"/>
</dbReference>
<dbReference type="GO" id="GO:0034040">
    <property type="term" value="F:ATPase-coupled lipid transmembrane transporter activity"/>
    <property type="evidence" value="ECO:0007669"/>
    <property type="project" value="InterPro"/>
</dbReference>
<feature type="domain" description="ABC transmembrane type-1" evidence="13">
    <location>
        <begin position="33"/>
        <end position="315"/>
    </location>
</feature>
<dbReference type="Gene3D" id="3.40.50.300">
    <property type="entry name" value="P-loop containing nucleotide triphosphate hydrolases"/>
    <property type="match status" value="1"/>
</dbReference>
<dbReference type="PROSITE" id="PS50929">
    <property type="entry name" value="ABC_TM1F"/>
    <property type="match status" value="1"/>
</dbReference>
<keyword evidence="9" id="KW-0445">Lipid transport</keyword>
<evidence type="ECO:0000256" key="10">
    <source>
        <dbReference type="ARBA" id="ARBA00023136"/>
    </source>
</evidence>
<feature type="transmembrane region" description="Helical" evidence="11">
    <location>
        <begin position="147"/>
        <end position="166"/>
    </location>
</feature>
<dbReference type="InterPro" id="IPR011527">
    <property type="entry name" value="ABC1_TM_dom"/>
</dbReference>
<evidence type="ECO:0000313" key="14">
    <source>
        <dbReference type="EMBL" id="HEC06866.1"/>
    </source>
</evidence>
<dbReference type="InterPro" id="IPR039421">
    <property type="entry name" value="Type_1_exporter"/>
</dbReference>
<evidence type="ECO:0000256" key="11">
    <source>
        <dbReference type="SAM" id="Phobius"/>
    </source>
</evidence>
<dbReference type="Pfam" id="PF00005">
    <property type="entry name" value="ABC_tran"/>
    <property type="match status" value="1"/>
</dbReference>
<dbReference type="GO" id="GO:0005524">
    <property type="term" value="F:ATP binding"/>
    <property type="evidence" value="ECO:0007669"/>
    <property type="project" value="UniProtKB-KW"/>
</dbReference>
<evidence type="ECO:0000256" key="8">
    <source>
        <dbReference type="ARBA" id="ARBA00022989"/>
    </source>
</evidence>
<evidence type="ECO:0000256" key="5">
    <source>
        <dbReference type="ARBA" id="ARBA00022741"/>
    </source>
</evidence>
<dbReference type="CDD" id="cd18552">
    <property type="entry name" value="ABC_6TM_MsbA_like"/>
    <property type="match status" value="1"/>
</dbReference>
<evidence type="ECO:0000256" key="7">
    <source>
        <dbReference type="ARBA" id="ARBA00022967"/>
    </source>
</evidence>
<dbReference type="InterPro" id="IPR027417">
    <property type="entry name" value="P-loop_NTPase"/>
</dbReference>
<gene>
    <name evidence="14" type="primary">msbA</name>
    <name evidence="14" type="ORF">ENJ12_08450</name>
</gene>
<evidence type="ECO:0000256" key="4">
    <source>
        <dbReference type="ARBA" id="ARBA00022692"/>
    </source>
</evidence>
<comment type="caution">
    <text evidence="14">The sequence shown here is derived from an EMBL/GenBank/DDBJ whole genome shotgun (WGS) entry which is preliminary data.</text>
</comment>
<keyword evidence="3" id="KW-1003">Cell membrane</keyword>
<sequence>MSRKEPHQTAFAESKELYLRLLQHVRPYWHAFALAVLFTVLLASTEPAIPYLMEPLMDRAFVQRDEFYMFWMPIALLVLYIVRGILAFVSRVAFQWVAGKVVLDLRREMFERILTLPVAYFDAHVTGNLIAKVTYDVTQVTTAATKVLVILLRDGLSVIGLLGFMLYTNWKFTLVVSILLPVMLYFVRYVSGRMRHSSRNLQETMGEMTHALEEATRGNRIVKVYGGQAYERKRFGKLANWVRRYRFKLKVADATSAPIVEFIGALMIALLIYLGTGQLGGEPMTVGEFTSFFSALGLLFPPIKRLTAINQPLQTGLAGAESVFMLIDEPPENDSGDRNVETINGSIRFENVKFRYSQAETDALHGISFQMEPGQSIALVGPSGSGKTTIAALIPRFYEPTEGQILLDDIPLGEISLAGLREHVAYVGQESVLFNDTVAANIAYGSSRPPTAGALEAAARAAHALEFIEELPEGFDTIVGEDGVRLSGGQRQRIAIARALLKDAPILILDEATSALDTVSERHVQAALQNLTANRTTLIIAHRLSTIENADRILVVRQGKVVESGSHAELIQRDGEYAHLYNNQIVLNEKQEKREEK</sequence>
<reference evidence="14" key="1">
    <citation type="journal article" date="2020" name="mSystems">
        <title>Genome- and Community-Level Interaction Insights into Carbon Utilization and Element Cycling Functions of Hydrothermarchaeota in Hydrothermal Sediment.</title>
        <authorList>
            <person name="Zhou Z."/>
            <person name="Liu Y."/>
            <person name="Xu W."/>
            <person name="Pan J."/>
            <person name="Luo Z.H."/>
            <person name="Li M."/>
        </authorList>
    </citation>
    <scope>NUCLEOTIDE SEQUENCE [LARGE SCALE GENOMIC DNA]</scope>
    <source>
        <strain evidence="14">HyVt-458</strain>
    </source>
</reference>
<keyword evidence="6" id="KW-0067">ATP-binding</keyword>
<dbReference type="PROSITE" id="PS00211">
    <property type="entry name" value="ABC_TRANSPORTER_1"/>
    <property type="match status" value="1"/>
</dbReference>
<feature type="transmembrane region" description="Helical" evidence="11">
    <location>
        <begin position="172"/>
        <end position="190"/>
    </location>
</feature>
<evidence type="ECO:0000256" key="1">
    <source>
        <dbReference type="ARBA" id="ARBA00004651"/>
    </source>
</evidence>
<keyword evidence="8 11" id="KW-1133">Transmembrane helix</keyword>
<dbReference type="SUPFAM" id="SSF52540">
    <property type="entry name" value="P-loop containing nucleoside triphosphate hydrolases"/>
    <property type="match status" value="1"/>
</dbReference>
<organism evidence="14">
    <name type="scientific">Thiolapillus brandeum</name>
    <dbReference type="NCBI Taxonomy" id="1076588"/>
    <lineage>
        <taxon>Bacteria</taxon>
        <taxon>Pseudomonadati</taxon>
        <taxon>Pseudomonadota</taxon>
        <taxon>Gammaproteobacteria</taxon>
        <taxon>Chromatiales</taxon>
        <taxon>Sedimenticolaceae</taxon>
        <taxon>Thiolapillus</taxon>
    </lineage>
</organism>
<dbReference type="PANTHER" id="PTHR43394">
    <property type="entry name" value="ATP-DEPENDENT PERMEASE MDL1, MITOCHONDRIAL"/>
    <property type="match status" value="1"/>
</dbReference>
<feature type="transmembrane region" description="Helical" evidence="11">
    <location>
        <begin position="70"/>
        <end position="94"/>
    </location>
</feature>
<evidence type="ECO:0000256" key="9">
    <source>
        <dbReference type="ARBA" id="ARBA00023055"/>
    </source>
</evidence>
<keyword evidence="7" id="KW-1278">Translocase</keyword>
<feature type="domain" description="ABC transporter" evidence="12">
    <location>
        <begin position="347"/>
        <end position="583"/>
    </location>
</feature>
<evidence type="ECO:0000256" key="6">
    <source>
        <dbReference type="ARBA" id="ARBA00022840"/>
    </source>
</evidence>
<feature type="transmembrane region" description="Helical" evidence="11">
    <location>
        <begin position="251"/>
        <end position="274"/>
    </location>
</feature>
<accession>A0A831RTN4</accession>
<dbReference type="InterPro" id="IPR017871">
    <property type="entry name" value="ABC_transporter-like_CS"/>
</dbReference>
<evidence type="ECO:0000256" key="3">
    <source>
        <dbReference type="ARBA" id="ARBA00022475"/>
    </source>
</evidence>
<dbReference type="InterPro" id="IPR003593">
    <property type="entry name" value="AAA+_ATPase"/>
</dbReference>
<dbReference type="Proteomes" id="UP000886339">
    <property type="component" value="Unassembled WGS sequence"/>
</dbReference>
<dbReference type="InterPro" id="IPR036640">
    <property type="entry name" value="ABC1_TM_sf"/>
</dbReference>
<name>A0A831RTN4_9GAMM</name>
<dbReference type="SUPFAM" id="SSF90123">
    <property type="entry name" value="ABC transporter transmembrane region"/>
    <property type="match status" value="1"/>
</dbReference>
<keyword evidence="10 11" id="KW-0472">Membrane</keyword>
<dbReference type="Gene3D" id="1.20.1560.10">
    <property type="entry name" value="ABC transporter type 1, transmembrane domain"/>
    <property type="match status" value="1"/>
</dbReference>
<keyword evidence="4 11" id="KW-0812">Transmembrane</keyword>
<evidence type="ECO:0000259" key="12">
    <source>
        <dbReference type="PROSITE" id="PS50893"/>
    </source>
</evidence>